<keyword evidence="2" id="KW-0862">Zinc</keyword>
<dbReference type="Proteomes" id="UP001195914">
    <property type="component" value="Unassembled WGS sequence"/>
</dbReference>
<keyword evidence="1" id="KW-0479">Metal-binding</keyword>
<dbReference type="GO" id="GO:0008270">
    <property type="term" value="F:zinc ion binding"/>
    <property type="evidence" value="ECO:0007669"/>
    <property type="project" value="UniProtKB-KW"/>
</dbReference>
<gene>
    <name evidence="5" type="ORF">X943_003342</name>
</gene>
<reference evidence="5" key="1">
    <citation type="journal article" date="2014" name="Nucleic Acids Res.">
        <title>The evolutionary dynamics of variant antigen genes in Babesia reveal a history of genomic innovation underlying host-parasite interaction.</title>
        <authorList>
            <person name="Jackson A.P."/>
            <person name="Otto T.D."/>
            <person name="Darby A."/>
            <person name="Ramaprasad A."/>
            <person name="Xia D."/>
            <person name="Echaide I.E."/>
            <person name="Farber M."/>
            <person name="Gahlot S."/>
            <person name="Gamble J."/>
            <person name="Gupta D."/>
            <person name="Gupta Y."/>
            <person name="Jackson L."/>
            <person name="Malandrin L."/>
            <person name="Malas T.B."/>
            <person name="Moussa E."/>
            <person name="Nair M."/>
            <person name="Reid A.J."/>
            <person name="Sanders M."/>
            <person name="Sharma J."/>
            <person name="Tracey A."/>
            <person name="Quail M.A."/>
            <person name="Weir W."/>
            <person name="Wastling J.M."/>
            <person name="Hall N."/>
            <person name="Willadsen P."/>
            <person name="Lingelbach K."/>
            <person name="Shiels B."/>
            <person name="Tait A."/>
            <person name="Berriman M."/>
            <person name="Allred D.R."/>
            <person name="Pain A."/>
        </authorList>
    </citation>
    <scope>NUCLEOTIDE SEQUENCE</scope>
    <source>
        <strain evidence="5">1802A</strain>
    </source>
</reference>
<comment type="caution">
    <text evidence="5">The sequence shown here is derived from an EMBL/GenBank/DDBJ whole genome shotgun (WGS) entry which is preliminary data.</text>
</comment>
<evidence type="ECO:0000256" key="3">
    <source>
        <dbReference type="PROSITE-ProRule" id="PRU00024"/>
    </source>
</evidence>
<feature type="domain" description="B box-type" evidence="4">
    <location>
        <begin position="202"/>
        <end position="249"/>
    </location>
</feature>
<evidence type="ECO:0000256" key="2">
    <source>
        <dbReference type="ARBA" id="ARBA00022833"/>
    </source>
</evidence>
<dbReference type="Gene3D" id="3.30.160.60">
    <property type="entry name" value="Classic Zinc Finger"/>
    <property type="match status" value="1"/>
</dbReference>
<accession>A0AAD9G940</accession>
<name>A0AAD9G940_BABDI</name>
<keyword evidence="3" id="KW-0863">Zinc-finger</keyword>
<dbReference type="CDD" id="cd19821">
    <property type="entry name" value="Bbox1_BBX-like"/>
    <property type="match status" value="1"/>
</dbReference>
<sequence length="853" mass="95992">MPETSSAATPAPNFEFVPTPLEDIQELTFLEYFLQLSFHTTDLHVTKGFRFVTPENEAKFRSASAERFKGSIVSSWVDMNRMEPPQSFESCVANGSMAIDVTRQLFETGTISAPLGFRGNPTGSYTMLLFKVALGKTLVHTADNGDQNAFLKRTIPQGYDSLELCLNSDPAFYNSIYRINSQYQAILYAAVQFEFTPVKIEVPEPICEMCETSVAQWYCPSDKAHFCNTCDASHHSTTPIFSRHVRIASSNSPVQFGVCEWHPSEVIDVVCLKCNCALCSHCILFDAHSDPSFFDHPLMSTMDAYECALNKTSESDICLQRRMEAITGRVKNRHNLLSQIYANFNNTKQRIDNATALLLEQLGKMKRKKIQYLDAIKREAETELLLIDWLEAFMGHLLLALNPADFIISRKKYDLFVMKMFGGECKINTSNLPIWMLQKLVLVGTTRLWKMPLQQPGIADAGDTYADAKDATIASDFIRPSLFDDTDACIGHAGGGQVDLQHKIDYILKNEPMDLKDLVDEGAPAGLGGDSTRELYQGDGYRGALSDVDEPPLESVIAIQQHVLEPVWNLLSEFNMATLLQFVRVVRVPEKHHLIRHLAIIANHFEEMDSLVTNACEFEMQNLCDNSLCMLMRSSSCLSELLSFICLHEKYGCMESIEWIRSYCECVHAYLSDASDVKQAADEATTHVVNKVVDSIDVIAMPSTLRFVLYFFAELSGERAASLCVDMLFGVLFSTHVARNIKHPNREALTEVSFLMGRIGIACWDAVETSSLEFCLASRLKVWMQSLLKRPRLKSKIHTRPTTVTVDSLQYVLKSLAKMHNDINMGTFDLPIEQINELTSNYNFIPLFEIASR</sequence>
<dbReference type="AlphaFoldDB" id="A0AAD9G940"/>
<keyword evidence="6" id="KW-1185">Reference proteome</keyword>
<dbReference type="InterPro" id="IPR047153">
    <property type="entry name" value="TRIM45/56/19-like"/>
</dbReference>
<organism evidence="5 6">
    <name type="scientific">Babesia divergens</name>
    <dbReference type="NCBI Taxonomy" id="32595"/>
    <lineage>
        <taxon>Eukaryota</taxon>
        <taxon>Sar</taxon>
        <taxon>Alveolata</taxon>
        <taxon>Apicomplexa</taxon>
        <taxon>Aconoidasida</taxon>
        <taxon>Piroplasmida</taxon>
        <taxon>Babesiidae</taxon>
        <taxon>Babesia</taxon>
    </lineage>
</organism>
<protein>
    <submittedName>
        <fullName evidence="5">B-box zinc finger domain-containing protein</fullName>
    </submittedName>
</protein>
<evidence type="ECO:0000259" key="4">
    <source>
        <dbReference type="PROSITE" id="PS50119"/>
    </source>
</evidence>
<evidence type="ECO:0000256" key="1">
    <source>
        <dbReference type="ARBA" id="ARBA00022723"/>
    </source>
</evidence>
<dbReference type="GO" id="GO:0006513">
    <property type="term" value="P:protein monoubiquitination"/>
    <property type="evidence" value="ECO:0007669"/>
    <property type="project" value="TreeGrafter"/>
</dbReference>
<proteinExistence type="predicted"/>
<evidence type="ECO:0000313" key="6">
    <source>
        <dbReference type="Proteomes" id="UP001195914"/>
    </source>
</evidence>
<dbReference type="PANTHER" id="PTHR25462">
    <property type="entry name" value="BONUS, ISOFORM C-RELATED"/>
    <property type="match status" value="1"/>
</dbReference>
<feature type="domain" description="B box-type" evidence="4">
    <location>
        <begin position="254"/>
        <end position="301"/>
    </location>
</feature>
<dbReference type="InterPro" id="IPR049808">
    <property type="entry name" value="CONSTANS-like_Bbox1"/>
</dbReference>
<dbReference type="PANTHER" id="PTHR25462:SF229">
    <property type="entry name" value="TRANSCRIPTION INTERMEDIARY FACTOR 1-BETA"/>
    <property type="match status" value="1"/>
</dbReference>
<dbReference type="InterPro" id="IPR000315">
    <property type="entry name" value="Znf_B-box"/>
</dbReference>
<dbReference type="GO" id="GO:0061630">
    <property type="term" value="F:ubiquitin protein ligase activity"/>
    <property type="evidence" value="ECO:0007669"/>
    <property type="project" value="TreeGrafter"/>
</dbReference>
<evidence type="ECO:0000313" key="5">
    <source>
        <dbReference type="EMBL" id="KAK1934075.1"/>
    </source>
</evidence>
<reference evidence="5" key="2">
    <citation type="submission" date="2021-05" db="EMBL/GenBank/DDBJ databases">
        <authorList>
            <person name="Pain A."/>
        </authorList>
    </citation>
    <scope>NUCLEOTIDE SEQUENCE</scope>
    <source>
        <strain evidence="5">1802A</strain>
    </source>
</reference>
<dbReference type="EMBL" id="JAHBMH010000067">
    <property type="protein sequence ID" value="KAK1934075.1"/>
    <property type="molecule type" value="Genomic_DNA"/>
</dbReference>
<dbReference type="SUPFAM" id="SSF57845">
    <property type="entry name" value="B-box zinc-binding domain"/>
    <property type="match status" value="1"/>
</dbReference>
<dbReference type="PROSITE" id="PS50119">
    <property type="entry name" value="ZF_BBOX"/>
    <property type="match status" value="2"/>
</dbReference>